<evidence type="ECO:0000259" key="1">
    <source>
        <dbReference type="Pfam" id="PF00561"/>
    </source>
</evidence>
<dbReference type="EMBL" id="OC933722">
    <property type="protein sequence ID" value="CAD7659980.1"/>
    <property type="molecule type" value="Genomic_DNA"/>
</dbReference>
<dbReference type="InterPro" id="IPR029058">
    <property type="entry name" value="AB_hydrolase_fold"/>
</dbReference>
<dbReference type="SUPFAM" id="SSF53474">
    <property type="entry name" value="alpha/beta-Hydrolases"/>
    <property type="match status" value="1"/>
</dbReference>
<feature type="non-terminal residue" evidence="2">
    <location>
        <position position="1"/>
    </location>
</feature>
<dbReference type="PANTHER" id="PTHR46331:SF2">
    <property type="entry name" value="VALACYCLOVIR HYDROLASE"/>
    <property type="match status" value="1"/>
</dbReference>
<dbReference type="InterPro" id="IPR000073">
    <property type="entry name" value="AB_hydrolase_1"/>
</dbReference>
<evidence type="ECO:0000313" key="3">
    <source>
        <dbReference type="Proteomes" id="UP000728032"/>
    </source>
</evidence>
<organism evidence="2">
    <name type="scientific">Oppiella nova</name>
    <dbReference type="NCBI Taxonomy" id="334625"/>
    <lineage>
        <taxon>Eukaryota</taxon>
        <taxon>Metazoa</taxon>
        <taxon>Ecdysozoa</taxon>
        <taxon>Arthropoda</taxon>
        <taxon>Chelicerata</taxon>
        <taxon>Arachnida</taxon>
        <taxon>Acari</taxon>
        <taxon>Acariformes</taxon>
        <taxon>Sarcoptiformes</taxon>
        <taxon>Oribatida</taxon>
        <taxon>Brachypylina</taxon>
        <taxon>Oppioidea</taxon>
        <taxon>Oppiidae</taxon>
        <taxon>Oppiella</taxon>
    </lineage>
</organism>
<proteinExistence type="predicted"/>
<feature type="domain" description="AB hydrolase-1" evidence="1">
    <location>
        <begin position="28"/>
        <end position="136"/>
    </location>
</feature>
<name>A0A7R9QWN1_9ACAR</name>
<evidence type="ECO:0000313" key="2">
    <source>
        <dbReference type="EMBL" id="CAD7659980.1"/>
    </source>
</evidence>
<protein>
    <recommendedName>
        <fullName evidence="1">AB hydrolase-1 domain-containing protein</fullName>
    </recommendedName>
</protein>
<gene>
    <name evidence="2" type="ORF">ONB1V03_LOCUS16551</name>
</gene>
<dbReference type="Pfam" id="PF00561">
    <property type="entry name" value="Abhydrolase_1"/>
    <property type="match status" value="1"/>
</dbReference>
<dbReference type="Gene3D" id="3.40.50.1820">
    <property type="entry name" value="alpha/beta hydrolase"/>
    <property type="match status" value="1"/>
</dbReference>
<dbReference type="EMBL" id="CAJPVJ010018897">
    <property type="protein sequence ID" value="CAG2177118.1"/>
    <property type="molecule type" value="Genomic_DNA"/>
</dbReference>
<dbReference type="AlphaFoldDB" id="A0A7R9QWN1"/>
<sequence length="165" mass="18273">MDDRDANSGKVDINGYPIWYEKFGTGSKPVLLIPGGIGTGRTDYWEQLEGDDALDTNRFTLIAVESPGWGRSAPPARRFDINMYNRDAECYYQLMQHLGYEKFSVIAWSDGAKGALTLAIKYSDSVNAMVLSGASICGSKEAVRFLNTIVKVDSWGPGRLDSYLR</sequence>
<dbReference type="Proteomes" id="UP000728032">
    <property type="component" value="Unassembled WGS sequence"/>
</dbReference>
<dbReference type="GO" id="GO:0017171">
    <property type="term" value="F:serine hydrolase activity"/>
    <property type="evidence" value="ECO:0007669"/>
    <property type="project" value="TreeGrafter"/>
</dbReference>
<keyword evidence="3" id="KW-1185">Reference proteome</keyword>
<dbReference type="OrthoDB" id="19657at2759"/>
<reference evidence="2" key="1">
    <citation type="submission" date="2020-11" db="EMBL/GenBank/DDBJ databases">
        <authorList>
            <person name="Tran Van P."/>
        </authorList>
    </citation>
    <scope>NUCLEOTIDE SEQUENCE</scope>
</reference>
<accession>A0A7R9QWN1</accession>
<dbReference type="PANTHER" id="PTHR46331">
    <property type="entry name" value="VALACYCLOVIR HYDROLASE"/>
    <property type="match status" value="1"/>
</dbReference>